<sequence>MSGSYQAAEGHFRLEEHPEHGGELPHYAALTTRLHHTASHTKYGESIVFWKDHVRARTTYTPSDSYDTGNIGHRSYTSARHPITLLAYAADPLVDLALAEVSDPARAAELTRQHAADGLDSSEHDIYVEAQIHGGLS</sequence>
<dbReference type="EMBL" id="BAAAHC010000005">
    <property type="protein sequence ID" value="GAA0512560.1"/>
    <property type="molecule type" value="Genomic_DNA"/>
</dbReference>
<proteinExistence type="predicted"/>
<dbReference type="AlphaFoldDB" id="A0A917JK99"/>
<dbReference type="Proteomes" id="UP001500220">
    <property type="component" value="Unassembled WGS sequence"/>
</dbReference>
<evidence type="ECO:0000313" key="2">
    <source>
        <dbReference type="EMBL" id="GGI69366.1"/>
    </source>
</evidence>
<evidence type="ECO:0000313" key="4">
    <source>
        <dbReference type="Proteomes" id="UP001500220"/>
    </source>
</evidence>
<reference evidence="2" key="3">
    <citation type="submission" date="2020-09" db="EMBL/GenBank/DDBJ databases">
        <authorList>
            <person name="Sun Q."/>
            <person name="Zhou Y."/>
        </authorList>
    </citation>
    <scope>NUCLEOTIDE SEQUENCE</scope>
    <source>
        <strain evidence="2">CGMCC 4.7206</strain>
    </source>
</reference>
<evidence type="ECO:0000313" key="1">
    <source>
        <dbReference type="EMBL" id="GAA0512560.1"/>
    </source>
</evidence>
<gene>
    <name evidence="1" type="ORF">GCM10009545_13230</name>
    <name evidence="2" type="ORF">GCM10011581_02940</name>
</gene>
<accession>A0A917JK99</accession>
<dbReference type="EMBL" id="BMMT01000001">
    <property type="protein sequence ID" value="GGI69366.1"/>
    <property type="molecule type" value="Genomic_DNA"/>
</dbReference>
<name>A0A917JK99_9PSEU</name>
<reference evidence="2 3" key="1">
    <citation type="journal article" date="2014" name="Int. J. Syst. Evol. Microbiol.">
        <title>Complete genome sequence of Corynebacterium casei LMG S-19264T (=DSM 44701T), isolated from a smear-ripened cheese.</title>
        <authorList>
            <consortium name="US DOE Joint Genome Institute (JGI-PGF)"/>
            <person name="Walter F."/>
            <person name="Albersmeier A."/>
            <person name="Kalinowski J."/>
            <person name="Ruckert C."/>
        </authorList>
    </citation>
    <scope>NUCLEOTIDE SEQUENCE [LARGE SCALE GENOMIC DNA]</scope>
    <source>
        <strain evidence="2 3">CGMCC 4.7206</strain>
    </source>
</reference>
<reference evidence="1 4" key="2">
    <citation type="journal article" date="2019" name="Int. J. Syst. Evol. Microbiol.">
        <title>The Global Catalogue of Microorganisms (GCM) 10K type strain sequencing project: providing services to taxonomists for standard genome sequencing and annotation.</title>
        <authorList>
            <consortium name="The Broad Institute Genomics Platform"/>
            <consortium name="The Broad Institute Genome Sequencing Center for Infectious Disease"/>
            <person name="Wu L."/>
            <person name="Ma J."/>
        </authorList>
    </citation>
    <scope>NUCLEOTIDE SEQUENCE [LARGE SCALE GENOMIC DNA]</scope>
    <source>
        <strain evidence="1 4">JCM 10664</strain>
    </source>
</reference>
<keyword evidence="4" id="KW-1185">Reference proteome</keyword>
<comment type="caution">
    <text evidence="2">The sequence shown here is derived from an EMBL/GenBank/DDBJ whole genome shotgun (WGS) entry which is preliminary data.</text>
</comment>
<reference evidence="1" key="4">
    <citation type="submission" date="2023-12" db="EMBL/GenBank/DDBJ databases">
        <authorList>
            <person name="Sun Q."/>
            <person name="Inoue M."/>
        </authorList>
    </citation>
    <scope>NUCLEOTIDE SEQUENCE</scope>
    <source>
        <strain evidence="1">JCM 10664</strain>
    </source>
</reference>
<dbReference type="RefSeq" id="WP_188984553.1">
    <property type="nucleotide sequence ID" value="NZ_BAAAHC010000005.1"/>
</dbReference>
<protein>
    <submittedName>
        <fullName evidence="2">Uncharacterized protein</fullName>
    </submittedName>
</protein>
<dbReference type="Proteomes" id="UP000597989">
    <property type="component" value="Unassembled WGS sequence"/>
</dbReference>
<evidence type="ECO:0000313" key="3">
    <source>
        <dbReference type="Proteomes" id="UP000597989"/>
    </source>
</evidence>
<organism evidence="2 3">
    <name type="scientific">Saccharopolyspora thermophila</name>
    <dbReference type="NCBI Taxonomy" id="89367"/>
    <lineage>
        <taxon>Bacteria</taxon>
        <taxon>Bacillati</taxon>
        <taxon>Actinomycetota</taxon>
        <taxon>Actinomycetes</taxon>
        <taxon>Pseudonocardiales</taxon>
        <taxon>Pseudonocardiaceae</taxon>
        <taxon>Saccharopolyspora</taxon>
    </lineage>
</organism>